<feature type="region of interest" description="Disordered" evidence="1">
    <location>
        <begin position="126"/>
        <end position="146"/>
    </location>
</feature>
<dbReference type="EMBL" id="CCAG010009809">
    <property type="status" value="NOT_ANNOTATED_CDS"/>
    <property type="molecule type" value="Genomic_DNA"/>
</dbReference>
<evidence type="ECO:0000313" key="3">
    <source>
        <dbReference type="Proteomes" id="UP000092444"/>
    </source>
</evidence>
<sequence>MLLSKSTNFIPLATKPFEPNNLRHILFPHLLDSAFSYNSIHMHSYKDMVREPSAAETQPRRRHNETVHPYDGVYVLLNHYFAQMLEDIDVRTHVYGEIVRPMKTFATQITQIWLNADMISIDINSYQSSSSNSSGTLKQLKNSLEY</sequence>
<dbReference type="EnsemblMetazoa" id="GMOY004209-RA">
    <property type="protein sequence ID" value="GMOY004209-PA"/>
    <property type="gene ID" value="GMOY004209"/>
</dbReference>
<reference evidence="2" key="1">
    <citation type="submission" date="2020-05" db="UniProtKB">
        <authorList>
            <consortium name="EnsemblMetazoa"/>
        </authorList>
    </citation>
    <scope>IDENTIFICATION</scope>
    <source>
        <strain evidence="2">Yale</strain>
    </source>
</reference>
<accession>A0A1B0FK83</accession>
<proteinExistence type="predicted"/>
<dbReference type="Proteomes" id="UP000092444">
    <property type="component" value="Unassembled WGS sequence"/>
</dbReference>
<feature type="compositionally biased region" description="Polar residues" evidence="1">
    <location>
        <begin position="135"/>
        <end position="146"/>
    </location>
</feature>
<organism evidence="2 3">
    <name type="scientific">Glossina morsitans morsitans</name>
    <name type="common">Savannah tsetse fly</name>
    <dbReference type="NCBI Taxonomy" id="37546"/>
    <lineage>
        <taxon>Eukaryota</taxon>
        <taxon>Metazoa</taxon>
        <taxon>Ecdysozoa</taxon>
        <taxon>Arthropoda</taxon>
        <taxon>Hexapoda</taxon>
        <taxon>Insecta</taxon>
        <taxon>Pterygota</taxon>
        <taxon>Neoptera</taxon>
        <taxon>Endopterygota</taxon>
        <taxon>Diptera</taxon>
        <taxon>Brachycera</taxon>
        <taxon>Muscomorpha</taxon>
        <taxon>Hippoboscoidea</taxon>
        <taxon>Glossinidae</taxon>
        <taxon>Glossina</taxon>
    </lineage>
</organism>
<dbReference type="AlphaFoldDB" id="A0A1B0FK83"/>
<evidence type="ECO:0000256" key="1">
    <source>
        <dbReference type="SAM" id="MobiDB-lite"/>
    </source>
</evidence>
<evidence type="ECO:0000313" key="2">
    <source>
        <dbReference type="EnsemblMetazoa" id="GMOY004209-PA"/>
    </source>
</evidence>
<protein>
    <submittedName>
        <fullName evidence="2">Uncharacterized protein</fullName>
    </submittedName>
</protein>
<keyword evidence="3" id="KW-1185">Reference proteome</keyword>
<name>A0A1B0FK83_GLOMM</name>
<dbReference type="VEuPathDB" id="VectorBase:GMOY004209"/>